<feature type="transmembrane region" description="Helical" evidence="9">
    <location>
        <begin position="162"/>
        <end position="184"/>
    </location>
</feature>
<accession>A0A2I0QXK2</accession>
<keyword evidence="3" id="KW-0050">Antiport</keyword>
<evidence type="ECO:0000256" key="2">
    <source>
        <dbReference type="ARBA" id="ARBA00005346"/>
    </source>
</evidence>
<keyword evidence="12" id="KW-1185">Reference proteome</keyword>
<dbReference type="PANTHER" id="PTHR42703:SF1">
    <property type="entry name" value="NA(+)_H(+) ANTIPORTER SUBUNIT D1"/>
    <property type="match status" value="1"/>
</dbReference>
<dbReference type="AlphaFoldDB" id="A0A2I0QXK2"/>
<dbReference type="InterPro" id="IPR050586">
    <property type="entry name" value="CPA3_Na-H_Antiporter_D"/>
</dbReference>
<proteinExistence type="inferred from homology"/>
<feature type="transmembrane region" description="Helical" evidence="9">
    <location>
        <begin position="448"/>
        <end position="470"/>
    </location>
</feature>
<feature type="transmembrane region" description="Helical" evidence="9">
    <location>
        <begin position="368"/>
        <end position="386"/>
    </location>
</feature>
<feature type="transmembrane region" description="Helical" evidence="9">
    <location>
        <begin position="274"/>
        <end position="292"/>
    </location>
</feature>
<keyword evidence="5 8" id="KW-0812">Transmembrane</keyword>
<dbReference type="Pfam" id="PF00361">
    <property type="entry name" value="Proton_antipo_M"/>
    <property type="match status" value="1"/>
</dbReference>
<feature type="transmembrane region" description="Helical" evidence="9">
    <location>
        <begin position="6"/>
        <end position="23"/>
    </location>
</feature>
<feature type="transmembrane region" description="Helical" evidence="9">
    <location>
        <begin position="132"/>
        <end position="150"/>
    </location>
</feature>
<comment type="similarity">
    <text evidence="2">Belongs to the CPA3 antiporters (TC 2.A.63) subunit D family.</text>
</comment>
<protein>
    <submittedName>
        <fullName evidence="11">Na+/H+ antiporter subunit D</fullName>
    </submittedName>
</protein>
<evidence type="ECO:0000256" key="6">
    <source>
        <dbReference type="ARBA" id="ARBA00022989"/>
    </source>
</evidence>
<dbReference type="InterPro" id="IPR003918">
    <property type="entry name" value="NADH_UbQ_OxRdtase"/>
</dbReference>
<dbReference type="GO" id="GO:0005886">
    <property type="term" value="C:plasma membrane"/>
    <property type="evidence" value="ECO:0007669"/>
    <property type="project" value="UniProtKB-SubCell"/>
</dbReference>
<feature type="domain" description="NADH:quinone oxidoreductase/Mrp antiporter transmembrane" evidence="10">
    <location>
        <begin position="127"/>
        <end position="416"/>
    </location>
</feature>
<feature type="transmembrane region" description="Helical" evidence="9">
    <location>
        <begin position="239"/>
        <end position="262"/>
    </location>
</feature>
<keyword evidence="6 9" id="KW-1133">Transmembrane helix</keyword>
<evidence type="ECO:0000259" key="10">
    <source>
        <dbReference type="Pfam" id="PF00361"/>
    </source>
</evidence>
<feature type="transmembrane region" description="Helical" evidence="9">
    <location>
        <begin position="107"/>
        <end position="126"/>
    </location>
</feature>
<evidence type="ECO:0000313" key="12">
    <source>
        <dbReference type="Proteomes" id="UP000243524"/>
    </source>
</evidence>
<dbReference type="RefSeq" id="WP_101330811.1">
    <property type="nucleotide sequence ID" value="NZ_PJNH01000001.1"/>
</dbReference>
<organism evidence="11 12">
    <name type="scientific">Halalkalibacillus sediminis</name>
    <dbReference type="NCBI Taxonomy" id="2018042"/>
    <lineage>
        <taxon>Bacteria</taxon>
        <taxon>Bacillati</taxon>
        <taxon>Bacillota</taxon>
        <taxon>Bacilli</taxon>
        <taxon>Bacillales</taxon>
        <taxon>Bacillaceae</taxon>
        <taxon>Halalkalibacillus</taxon>
    </lineage>
</organism>
<dbReference type="GO" id="GO:0015297">
    <property type="term" value="F:antiporter activity"/>
    <property type="evidence" value="ECO:0007669"/>
    <property type="project" value="UniProtKB-KW"/>
</dbReference>
<evidence type="ECO:0000256" key="9">
    <source>
        <dbReference type="SAM" id="Phobius"/>
    </source>
</evidence>
<sequence length="493" mass="54098">MNNIAVLPIILPLLAAIIVAFFPRKLQLVRFLSQGLSLIFLGVIGWITWKVYTGGIIVLQSGGWDAPFGISIVADYLSVLLVLTTFIIGAAAVFYAPHALSLEQESFYFYTFYFMLISGVSGAFLTGDLFNLFVFFEVLLMASYGLIILGNGKIQLRESLKYVLINLFSSMLFVTAVAFIYSAVGTVNLAQIAERVESAEQQGVLTAIGILLFFVFAVKAAIFPLYYWLPNSYVVPNPVVSALFGALLTKVGIYSIMRVFTLIFVHDTGLTHELFIWLAMFTMIFGAIGALSTNNVKLIITYNIIPAIGFILMGIGLHSEIGIAGSVYYLLHDMVIKGALFFLAGALIVAAGTKDLKKMSGVIHKYPLLGWMIFISALVLAGIPPFSGFIGKLLLLQGALAQEEYLLSIVALASSLLILFSMIRIFVEGVWGEESKLVTTEKKKVNRLTIPAVVLIAISIFMGIGAEYIYPHTETIAEMLMERTEYINSVLKE</sequence>
<evidence type="ECO:0000256" key="7">
    <source>
        <dbReference type="ARBA" id="ARBA00023136"/>
    </source>
</evidence>
<evidence type="ECO:0000256" key="8">
    <source>
        <dbReference type="RuleBase" id="RU000320"/>
    </source>
</evidence>
<comment type="subcellular location">
    <subcellularLocation>
        <location evidence="1">Cell membrane</location>
        <topology evidence="1">Multi-pass membrane protein</topology>
    </subcellularLocation>
    <subcellularLocation>
        <location evidence="8">Membrane</location>
        <topology evidence="8">Multi-pass membrane protein</topology>
    </subcellularLocation>
</comment>
<feature type="transmembrane region" description="Helical" evidence="9">
    <location>
        <begin position="72"/>
        <end position="95"/>
    </location>
</feature>
<keyword evidence="3" id="KW-0813">Transport</keyword>
<feature type="transmembrane region" description="Helical" evidence="9">
    <location>
        <begin position="304"/>
        <end position="329"/>
    </location>
</feature>
<dbReference type="PRINTS" id="PR01437">
    <property type="entry name" value="NUOXDRDTASE4"/>
</dbReference>
<evidence type="ECO:0000256" key="4">
    <source>
        <dbReference type="ARBA" id="ARBA00022475"/>
    </source>
</evidence>
<evidence type="ECO:0000256" key="3">
    <source>
        <dbReference type="ARBA" id="ARBA00022449"/>
    </source>
</evidence>
<dbReference type="Proteomes" id="UP000243524">
    <property type="component" value="Unassembled WGS sequence"/>
</dbReference>
<keyword evidence="4" id="KW-1003">Cell membrane</keyword>
<name>A0A2I0QXK2_9BACI</name>
<evidence type="ECO:0000256" key="5">
    <source>
        <dbReference type="ARBA" id="ARBA00022692"/>
    </source>
</evidence>
<feature type="transmembrane region" description="Helical" evidence="9">
    <location>
        <begin position="204"/>
        <end position="227"/>
    </location>
</feature>
<dbReference type="GO" id="GO:0042773">
    <property type="term" value="P:ATP synthesis coupled electron transport"/>
    <property type="evidence" value="ECO:0007669"/>
    <property type="project" value="InterPro"/>
</dbReference>
<dbReference type="OrthoDB" id="9811718at2"/>
<dbReference type="GO" id="GO:0008137">
    <property type="term" value="F:NADH dehydrogenase (ubiquinone) activity"/>
    <property type="evidence" value="ECO:0007669"/>
    <property type="project" value="InterPro"/>
</dbReference>
<dbReference type="InterPro" id="IPR001750">
    <property type="entry name" value="ND/Mrp_TM"/>
</dbReference>
<reference evidence="11 12" key="1">
    <citation type="submission" date="2017-06" db="EMBL/GenBank/DDBJ databases">
        <title>the draft geome sequence of Illustriluteabacillus marina B3227.</title>
        <authorList>
            <person name="He R.-H."/>
            <person name="Du Z.-J."/>
        </authorList>
    </citation>
    <scope>NUCLEOTIDE SEQUENCE [LARGE SCALE GENOMIC DNA]</scope>
    <source>
        <strain evidence="11 12">B3227</strain>
    </source>
</reference>
<evidence type="ECO:0000313" key="11">
    <source>
        <dbReference type="EMBL" id="PKR79067.1"/>
    </source>
</evidence>
<feature type="transmembrane region" description="Helical" evidence="9">
    <location>
        <begin position="406"/>
        <end position="427"/>
    </location>
</feature>
<dbReference type="NCBIfam" id="NF005818">
    <property type="entry name" value="PRK07691.1"/>
    <property type="match status" value="1"/>
</dbReference>
<comment type="caution">
    <text evidence="11">The sequence shown here is derived from an EMBL/GenBank/DDBJ whole genome shotgun (WGS) entry which is preliminary data.</text>
</comment>
<keyword evidence="7 9" id="KW-0472">Membrane</keyword>
<evidence type="ECO:0000256" key="1">
    <source>
        <dbReference type="ARBA" id="ARBA00004651"/>
    </source>
</evidence>
<gene>
    <name evidence="11" type="ORF">CEY16_04760</name>
</gene>
<dbReference type="EMBL" id="PJNH01000001">
    <property type="protein sequence ID" value="PKR79067.1"/>
    <property type="molecule type" value="Genomic_DNA"/>
</dbReference>
<feature type="transmembrane region" description="Helical" evidence="9">
    <location>
        <begin position="35"/>
        <end position="52"/>
    </location>
</feature>
<dbReference type="PANTHER" id="PTHR42703">
    <property type="entry name" value="NADH DEHYDROGENASE"/>
    <property type="match status" value="1"/>
</dbReference>
<feature type="transmembrane region" description="Helical" evidence="9">
    <location>
        <begin position="335"/>
        <end position="356"/>
    </location>
</feature>